<organism evidence="9 10">
    <name type="scientific">Romboutsia faecis</name>
    <dbReference type="NCBI Taxonomy" id="2764597"/>
    <lineage>
        <taxon>Bacteria</taxon>
        <taxon>Bacillati</taxon>
        <taxon>Bacillota</taxon>
        <taxon>Clostridia</taxon>
        <taxon>Peptostreptococcales</taxon>
        <taxon>Peptostreptococcaceae</taxon>
        <taxon>Romboutsia</taxon>
    </lineage>
</organism>
<evidence type="ECO:0000256" key="4">
    <source>
        <dbReference type="ARBA" id="ARBA00022692"/>
    </source>
</evidence>
<feature type="transmembrane region" description="Helical" evidence="7">
    <location>
        <begin position="200"/>
        <end position="219"/>
    </location>
</feature>
<accession>A0ABR7JJN2</accession>
<comment type="caution">
    <text evidence="9">The sequence shown here is derived from an EMBL/GenBank/DDBJ whole genome shotgun (WGS) entry which is preliminary data.</text>
</comment>
<reference evidence="9 10" key="1">
    <citation type="submission" date="2020-08" db="EMBL/GenBank/DDBJ databases">
        <authorList>
            <person name="Liu C."/>
            <person name="Sun Q."/>
        </authorList>
    </citation>
    <scope>NUCLEOTIDE SEQUENCE [LARGE SCALE GENOMIC DNA]</scope>
    <source>
        <strain evidence="9 10">NSJ-18</strain>
    </source>
</reference>
<dbReference type="InterPro" id="IPR000620">
    <property type="entry name" value="EamA_dom"/>
</dbReference>
<dbReference type="Proteomes" id="UP000609849">
    <property type="component" value="Unassembled WGS sequence"/>
</dbReference>
<dbReference type="InterPro" id="IPR037185">
    <property type="entry name" value="EmrE-like"/>
</dbReference>
<keyword evidence="3" id="KW-1003">Cell membrane</keyword>
<dbReference type="InterPro" id="IPR051258">
    <property type="entry name" value="Diverse_Substrate_Transporter"/>
</dbReference>
<feature type="transmembrane region" description="Helical" evidence="7">
    <location>
        <begin position="168"/>
        <end position="188"/>
    </location>
</feature>
<dbReference type="PANTHER" id="PTHR42920:SF5">
    <property type="entry name" value="EAMA DOMAIN-CONTAINING PROTEIN"/>
    <property type="match status" value="1"/>
</dbReference>
<evidence type="ECO:0000313" key="10">
    <source>
        <dbReference type="Proteomes" id="UP000609849"/>
    </source>
</evidence>
<evidence type="ECO:0000313" key="9">
    <source>
        <dbReference type="EMBL" id="MBC5995133.1"/>
    </source>
</evidence>
<feature type="transmembrane region" description="Helical" evidence="7">
    <location>
        <begin position="231"/>
        <end position="250"/>
    </location>
</feature>
<comment type="similarity">
    <text evidence="2">Belongs to the EamA transporter family.</text>
</comment>
<feature type="transmembrane region" description="Helical" evidence="7">
    <location>
        <begin position="30"/>
        <end position="47"/>
    </location>
</feature>
<feature type="transmembrane region" description="Helical" evidence="7">
    <location>
        <begin position="88"/>
        <end position="107"/>
    </location>
</feature>
<proteinExistence type="inferred from homology"/>
<feature type="domain" description="EamA" evidence="8">
    <location>
        <begin position="139"/>
        <end position="271"/>
    </location>
</feature>
<evidence type="ECO:0000256" key="5">
    <source>
        <dbReference type="ARBA" id="ARBA00022989"/>
    </source>
</evidence>
<dbReference type="SUPFAM" id="SSF103481">
    <property type="entry name" value="Multidrug resistance efflux transporter EmrE"/>
    <property type="match status" value="2"/>
</dbReference>
<name>A0ABR7JJN2_9FIRM</name>
<keyword evidence="4 7" id="KW-0812">Transmembrane</keyword>
<keyword evidence="10" id="KW-1185">Reference proteome</keyword>
<sequence>MGLVITAIIWGTGFIGTQLALDGGFTPIQILTIRFFIAALLLNIIFFKQVKKYIDNKSIISGVILGIFLFIAFELQTVGLVYTTPSKNAFITAANVVIVPFIGYLIYRRKIDKWGLISSIVAIIGIGILSLEKDFSINLGDFLTLLGSIGFAFHIFYTSEFAKKYNPLVLTAIQFSVAFILSFIVQVITKEVSISVGPIAYLGVIYLGIFSTTIGFFLQTICQKRVSETKTAIILSTESLFGTIFSVIIFNELVTVKLVIGCLLIFSAIIVSETKLSFLKNKKDVERTKNISAIKEDENINLS</sequence>
<comment type="subcellular location">
    <subcellularLocation>
        <location evidence="1">Cell membrane</location>
        <topology evidence="1">Multi-pass membrane protein</topology>
    </subcellularLocation>
</comment>
<feature type="transmembrane region" description="Helical" evidence="7">
    <location>
        <begin position="59"/>
        <end position="82"/>
    </location>
</feature>
<evidence type="ECO:0000256" key="6">
    <source>
        <dbReference type="ARBA" id="ARBA00023136"/>
    </source>
</evidence>
<dbReference type="Pfam" id="PF00892">
    <property type="entry name" value="EamA"/>
    <property type="match status" value="2"/>
</dbReference>
<keyword evidence="6 7" id="KW-0472">Membrane</keyword>
<protein>
    <submittedName>
        <fullName evidence="9">DMT family transporter</fullName>
    </submittedName>
</protein>
<feature type="transmembrane region" description="Helical" evidence="7">
    <location>
        <begin position="137"/>
        <end position="156"/>
    </location>
</feature>
<dbReference type="EMBL" id="JACRWE010000001">
    <property type="protein sequence ID" value="MBC5995133.1"/>
    <property type="molecule type" value="Genomic_DNA"/>
</dbReference>
<keyword evidence="5 7" id="KW-1133">Transmembrane helix</keyword>
<dbReference type="PANTHER" id="PTHR42920">
    <property type="entry name" value="OS03G0707200 PROTEIN-RELATED"/>
    <property type="match status" value="1"/>
</dbReference>
<feature type="transmembrane region" description="Helical" evidence="7">
    <location>
        <begin position="256"/>
        <end position="279"/>
    </location>
</feature>
<gene>
    <name evidence="9" type="ORF">H8923_00025</name>
</gene>
<evidence type="ECO:0000256" key="1">
    <source>
        <dbReference type="ARBA" id="ARBA00004651"/>
    </source>
</evidence>
<feature type="domain" description="EamA" evidence="8">
    <location>
        <begin position="3"/>
        <end position="130"/>
    </location>
</feature>
<evidence type="ECO:0000256" key="3">
    <source>
        <dbReference type="ARBA" id="ARBA00022475"/>
    </source>
</evidence>
<evidence type="ECO:0000256" key="7">
    <source>
        <dbReference type="SAM" id="Phobius"/>
    </source>
</evidence>
<feature type="transmembrane region" description="Helical" evidence="7">
    <location>
        <begin position="114"/>
        <end position="131"/>
    </location>
</feature>
<evidence type="ECO:0000259" key="8">
    <source>
        <dbReference type="Pfam" id="PF00892"/>
    </source>
</evidence>
<evidence type="ECO:0000256" key="2">
    <source>
        <dbReference type="ARBA" id="ARBA00007362"/>
    </source>
</evidence>